<dbReference type="AlphaFoldDB" id="A0A194VHW7"/>
<evidence type="ECO:0000256" key="3">
    <source>
        <dbReference type="ARBA" id="ARBA00022962"/>
    </source>
</evidence>
<keyword evidence="1" id="KW-0028">Amino-acid biosynthesis</keyword>
<dbReference type="PANTHER" id="PTHR45937">
    <property type="entry name" value="ASPARAGINE SYNTHETASE DOMAIN-CONTAINING PROTEIN 1"/>
    <property type="match status" value="1"/>
</dbReference>
<dbReference type="Gene3D" id="3.40.50.620">
    <property type="entry name" value="HUPs"/>
    <property type="match status" value="1"/>
</dbReference>
<name>A0A194VHW7_CYTMA</name>
<organism evidence="5 6">
    <name type="scientific">Cytospora mali</name>
    <name type="common">Apple Valsa canker fungus</name>
    <name type="synonym">Valsa mali</name>
    <dbReference type="NCBI Taxonomy" id="578113"/>
    <lineage>
        <taxon>Eukaryota</taxon>
        <taxon>Fungi</taxon>
        <taxon>Dikarya</taxon>
        <taxon>Ascomycota</taxon>
        <taxon>Pezizomycotina</taxon>
        <taxon>Sordariomycetes</taxon>
        <taxon>Sordariomycetidae</taxon>
        <taxon>Diaporthales</taxon>
        <taxon>Cytosporaceae</taxon>
        <taxon>Cytospora</taxon>
    </lineage>
</organism>
<dbReference type="Proteomes" id="UP000078559">
    <property type="component" value="Unassembled WGS sequence"/>
</dbReference>
<dbReference type="OrthoDB" id="10252281at2759"/>
<dbReference type="CDD" id="cd01991">
    <property type="entry name" value="Asn_synthase_B_C"/>
    <property type="match status" value="1"/>
</dbReference>
<dbReference type="SUPFAM" id="SSF52402">
    <property type="entry name" value="Adenine nucleotide alpha hydrolases-like"/>
    <property type="match status" value="1"/>
</dbReference>
<dbReference type="InterPro" id="IPR017932">
    <property type="entry name" value="GATase_2_dom"/>
</dbReference>
<dbReference type="PROSITE" id="PS51278">
    <property type="entry name" value="GATASE_TYPE_2"/>
    <property type="match status" value="1"/>
</dbReference>
<reference evidence="5" key="1">
    <citation type="submission" date="2014-12" db="EMBL/GenBank/DDBJ databases">
        <title>Genome Sequence of Valsa Canker Pathogens Uncovers a Specific Adaption of Colonization on Woody Bark.</title>
        <authorList>
            <person name="Yin Z."/>
            <person name="Liu H."/>
            <person name="Gao X."/>
            <person name="Li Z."/>
            <person name="Song N."/>
            <person name="Ke X."/>
            <person name="Dai Q."/>
            <person name="Wu Y."/>
            <person name="Sun Y."/>
            <person name="Xu J.-R."/>
            <person name="Kang Z.K."/>
            <person name="Wang L."/>
            <person name="Huang L."/>
        </authorList>
    </citation>
    <scope>NUCLEOTIDE SEQUENCE [LARGE SCALE GENOMIC DNA]</scope>
    <source>
        <strain evidence="5">03-8</strain>
    </source>
</reference>
<dbReference type="Pfam" id="PF13537">
    <property type="entry name" value="GATase_7"/>
    <property type="match status" value="1"/>
</dbReference>
<dbReference type="InterPro" id="IPR001962">
    <property type="entry name" value="Asn_synthase"/>
</dbReference>
<evidence type="ECO:0000313" key="6">
    <source>
        <dbReference type="Proteomes" id="UP000078559"/>
    </source>
</evidence>
<feature type="domain" description="Glutamine amidotransferase type-2" evidence="4">
    <location>
        <begin position="2"/>
        <end position="204"/>
    </location>
</feature>
<dbReference type="Pfam" id="PF00733">
    <property type="entry name" value="Asn_synthase"/>
    <property type="match status" value="2"/>
</dbReference>
<dbReference type="GO" id="GO:0006529">
    <property type="term" value="P:asparagine biosynthetic process"/>
    <property type="evidence" value="ECO:0007669"/>
    <property type="project" value="UniProtKB-KW"/>
</dbReference>
<dbReference type="SMR" id="A0A194VHW7"/>
<dbReference type="Gene3D" id="3.60.20.10">
    <property type="entry name" value="Glutamine Phosphoribosylpyrophosphate, subunit 1, domain 1"/>
    <property type="match status" value="1"/>
</dbReference>
<dbReference type="GO" id="GO:0004066">
    <property type="term" value="F:asparagine synthase (glutamine-hydrolyzing) activity"/>
    <property type="evidence" value="ECO:0007669"/>
    <property type="project" value="InterPro"/>
</dbReference>
<evidence type="ECO:0000256" key="1">
    <source>
        <dbReference type="ARBA" id="ARBA00022605"/>
    </source>
</evidence>
<dbReference type="SUPFAM" id="SSF56235">
    <property type="entry name" value="N-terminal nucleophile aminohydrolases (Ntn hydrolases)"/>
    <property type="match status" value="1"/>
</dbReference>
<keyword evidence="3" id="KW-0315">Glutamine amidotransferase</keyword>
<dbReference type="InterPro" id="IPR029055">
    <property type="entry name" value="Ntn_hydrolases_N"/>
</dbReference>
<accession>A0A194VHW7</accession>
<dbReference type="InterPro" id="IPR051857">
    <property type="entry name" value="Asn_synthetase_domain"/>
</dbReference>
<dbReference type="PANTHER" id="PTHR45937:SF1">
    <property type="entry name" value="ASPARAGINE SYNTHETASE DOMAIN-CONTAINING PROTEIN 1"/>
    <property type="match status" value="1"/>
</dbReference>
<dbReference type="InterPro" id="IPR014729">
    <property type="entry name" value="Rossmann-like_a/b/a_fold"/>
</dbReference>
<keyword evidence="2" id="KW-0061">Asparagine biosynthesis</keyword>
<dbReference type="EMBL" id="KN796114">
    <property type="protein sequence ID" value="KUI63731.1"/>
    <property type="molecule type" value="Genomic_DNA"/>
</dbReference>
<evidence type="ECO:0000313" key="5">
    <source>
        <dbReference type="EMBL" id="KUI63731.1"/>
    </source>
</evidence>
<gene>
    <name evidence="5" type="ORF">VM1G_10585</name>
</gene>
<keyword evidence="6" id="KW-1185">Reference proteome</keyword>
<proteinExistence type="predicted"/>
<protein>
    <recommendedName>
        <fullName evidence="4">Glutamine amidotransferase type-2 domain-containing protein</fullName>
    </recommendedName>
</protein>
<evidence type="ECO:0000259" key="4">
    <source>
        <dbReference type="PROSITE" id="PS51278"/>
    </source>
</evidence>
<dbReference type="CDD" id="cd03766">
    <property type="entry name" value="Gn_AT_II_novel"/>
    <property type="match status" value="1"/>
</dbReference>
<sequence>MCGIHVSISPSKPPDISTDLKRCLCSRGPDHIATYETRLGNIENDDDDDDDDGDNDKACAAAHLAFTSTVLALRGDHVARQPLIDSESASVLCWNGEAWRIRQSDVAGNDGEVIAALLGEAVRRGRAGRQDAIMDVFRSISGPFAFVFLDKASGKLYFGRDRLGRRSLLIRHDGLQLVLSSVAGSADPLWEEVEAGGVYVLDLGGERPLGGLAGTTPAVTRLDWLEGEAAVDVVSGIGRFNDAVPGAEARPASCSDPVTALRRQLTESLKLRVLDVPAPPGADETQAHAKVAVLFSGGLDCTVLARLCHELLPSGQGIDLINVAFENPRVAANAQKLKGQEASGLSGVYEACPDRMTGRKSFAELRAVCPGRAFRFVAVNIPYTEYLSHKSEVTALIYPHNTEMDLSIGCALYFAARGQGLASTDSMPSSSAPYTTPARVLLSGLGADELFGGYQRHATAFSRQGYPGLIGELRLDVSRLGERNLGRDDRAMSHWGREVRFPFLDEELVRWAIETPAWEKCDFGQPGGDVEPGKRVLRLLAVELGMAGVASEKKRAIQFGSRTAKMESGRVKGTTLLS</sequence>
<evidence type="ECO:0000256" key="2">
    <source>
        <dbReference type="ARBA" id="ARBA00022888"/>
    </source>
</evidence>